<evidence type="ECO:0000256" key="6">
    <source>
        <dbReference type="ARBA" id="ARBA00023136"/>
    </source>
</evidence>
<comment type="similarity">
    <text evidence="2 7">Belongs to the BI1 family.</text>
</comment>
<dbReference type="NCBIfam" id="NF007765">
    <property type="entry name" value="PRK10447.1"/>
    <property type="match status" value="1"/>
</dbReference>
<keyword evidence="5 7" id="KW-1133">Transmembrane helix</keyword>
<evidence type="ECO:0000256" key="2">
    <source>
        <dbReference type="ARBA" id="ARBA00010350"/>
    </source>
</evidence>
<evidence type="ECO:0000256" key="5">
    <source>
        <dbReference type="ARBA" id="ARBA00022989"/>
    </source>
</evidence>
<keyword evidence="6 7" id="KW-0472">Membrane</keyword>
<proteinExistence type="inferred from homology"/>
<dbReference type="PANTHER" id="PTHR23291">
    <property type="entry name" value="BAX INHIBITOR-RELATED"/>
    <property type="match status" value="1"/>
</dbReference>
<sequence>MEKIITSARNSSLLSTHKVLRNTYFLLGMTLAFSAVTAAASTLLGLPRPGLIIMLVGFYGLMFLTHRLANSPLGILAAFAFTGFLGYSLGPILSSFLSAGMGDVIALALGGTAVVFFSCSAYVLTTRKDMSFLGGMMMAGFVVLLVAVVANLFLQIPALHLAISALFILFSAGAILWETSNIIHGGETNYIRATVSLYVSLYNIFISLLSILGFSRSN</sequence>
<dbReference type="PANTHER" id="PTHR23291:SF115">
    <property type="entry name" value="MODULATOR OF FTSH PROTEASE YCCA"/>
    <property type="match status" value="1"/>
</dbReference>
<evidence type="ECO:0000256" key="3">
    <source>
        <dbReference type="ARBA" id="ARBA00022475"/>
    </source>
</evidence>
<dbReference type="Pfam" id="PF01027">
    <property type="entry name" value="Bax1-I"/>
    <property type="match status" value="1"/>
</dbReference>
<accession>A0A0U5L2K7</accession>
<evidence type="ECO:0000256" key="4">
    <source>
        <dbReference type="ARBA" id="ARBA00022692"/>
    </source>
</evidence>
<dbReference type="STRING" id="1619313.EM595_1342"/>
<dbReference type="AlphaFoldDB" id="A0A0U5L2K7"/>
<feature type="transmembrane region" description="Helical" evidence="7">
    <location>
        <begin position="24"/>
        <end position="44"/>
    </location>
</feature>
<dbReference type="CDD" id="cd10433">
    <property type="entry name" value="YccA_like"/>
    <property type="match status" value="1"/>
</dbReference>
<dbReference type="PATRIC" id="fig|1619313.3.peg.1388"/>
<dbReference type="GeneID" id="84613626"/>
<dbReference type="RefSeq" id="WP_067429355.1">
    <property type="nucleotide sequence ID" value="NZ_CP072598.1"/>
</dbReference>
<organism evidence="8 9">
    <name type="scientific">Duffyella gerundensis</name>
    <dbReference type="NCBI Taxonomy" id="1619313"/>
    <lineage>
        <taxon>Bacteria</taxon>
        <taxon>Pseudomonadati</taxon>
        <taxon>Pseudomonadota</taxon>
        <taxon>Gammaproteobacteria</taxon>
        <taxon>Enterobacterales</taxon>
        <taxon>Erwiniaceae</taxon>
        <taxon>Duffyella</taxon>
    </lineage>
</organism>
<feature type="transmembrane region" description="Helical" evidence="7">
    <location>
        <begin position="104"/>
        <end position="124"/>
    </location>
</feature>
<dbReference type="EMBL" id="LN907827">
    <property type="protein sequence ID" value="CUU23576.1"/>
    <property type="molecule type" value="Genomic_DNA"/>
</dbReference>
<keyword evidence="9" id="KW-1185">Reference proteome</keyword>
<evidence type="ECO:0000313" key="9">
    <source>
        <dbReference type="Proteomes" id="UP000059419"/>
    </source>
</evidence>
<name>A0A0U5L2K7_9GAMM</name>
<dbReference type="GO" id="GO:0005886">
    <property type="term" value="C:plasma membrane"/>
    <property type="evidence" value="ECO:0007669"/>
    <property type="project" value="UniProtKB-SubCell"/>
</dbReference>
<dbReference type="PROSITE" id="PS01243">
    <property type="entry name" value="BI1"/>
    <property type="match status" value="1"/>
</dbReference>
<dbReference type="InterPro" id="IPR006214">
    <property type="entry name" value="Bax_inhibitor_1-related"/>
</dbReference>
<evidence type="ECO:0000313" key="8">
    <source>
        <dbReference type="EMBL" id="CUU23576.1"/>
    </source>
</evidence>
<dbReference type="InterPro" id="IPR006213">
    <property type="entry name" value="Bax_inhbtr1_CS"/>
</dbReference>
<feature type="transmembrane region" description="Helical" evidence="7">
    <location>
        <begin position="161"/>
        <end position="177"/>
    </location>
</feature>
<feature type="transmembrane region" description="Helical" evidence="7">
    <location>
        <begin position="130"/>
        <end position="154"/>
    </location>
</feature>
<reference evidence="9" key="1">
    <citation type="submission" date="2015-11" db="EMBL/GenBank/DDBJ databases">
        <authorList>
            <person name="Blom J."/>
        </authorList>
    </citation>
    <scope>NUCLEOTIDE SEQUENCE [LARGE SCALE GENOMIC DNA]</scope>
</reference>
<protein>
    <submittedName>
        <fullName evidence="8">Inner membrane protein yccA</fullName>
    </submittedName>
</protein>
<dbReference type="Proteomes" id="UP000059419">
    <property type="component" value="Chromosome 1"/>
</dbReference>
<feature type="transmembrane region" description="Helical" evidence="7">
    <location>
        <begin position="75"/>
        <end position="97"/>
    </location>
</feature>
<evidence type="ECO:0000256" key="7">
    <source>
        <dbReference type="RuleBase" id="RU004379"/>
    </source>
</evidence>
<feature type="transmembrane region" description="Helical" evidence="7">
    <location>
        <begin position="197"/>
        <end position="215"/>
    </location>
</feature>
<comment type="subcellular location">
    <subcellularLocation>
        <location evidence="1">Cell membrane</location>
        <topology evidence="1">Multi-pass membrane protein</topology>
    </subcellularLocation>
</comment>
<evidence type="ECO:0000256" key="1">
    <source>
        <dbReference type="ARBA" id="ARBA00004651"/>
    </source>
</evidence>
<gene>
    <name evidence="8" type="primary">yccA</name>
    <name evidence="8" type="ORF">EM595_1342</name>
</gene>
<feature type="transmembrane region" description="Helical" evidence="7">
    <location>
        <begin position="51"/>
        <end position="69"/>
    </location>
</feature>
<keyword evidence="3" id="KW-1003">Cell membrane</keyword>
<dbReference type="KEGG" id="ege:EM595_1342"/>
<dbReference type="OrthoDB" id="9813298at2"/>
<keyword evidence="4 7" id="KW-0812">Transmembrane</keyword>